<gene>
    <name evidence="2" type="ORF">ONB1V03_LOCUS10959</name>
</gene>
<dbReference type="Proteomes" id="UP000728032">
    <property type="component" value="Unassembled WGS sequence"/>
</dbReference>
<dbReference type="OrthoDB" id="1418352at2759"/>
<evidence type="ECO:0000313" key="2">
    <source>
        <dbReference type="EMBL" id="CAD7654312.1"/>
    </source>
</evidence>
<name>A0A7R9QQM8_9ACAR</name>
<proteinExistence type="predicted"/>
<dbReference type="AlphaFoldDB" id="A0A7R9QQM8"/>
<dbReference type="Gene3D" id="1.25.40.570">
    <property type="match status" value="1"/>
</dbReference>
<protein>
    <recommendedName>
        <fullName evidence="1">26S proteasome regulatory subunit Rpn6 N-terminal domain-containing protein</fullName>
    </recommendedName>
</protein>
<dbReference type="InterPro" id="IPR040773">
    <property type="entry name" value="Rpn6_N"/>
</dbReference>
<dbReference type="EMBL" id="CAJPVJ010007798">
    <property type="protein sequence ID" value="CAG2171499.1"/>
    <property type="molecule type" value="Genomic_DNA"/>
</dbReference>
<feature type="domain" description="26S proteasome regulatory subunit Rpn6 N-terminal" evidence="1">
    <location>
        <begin position="85"/>
        <end position="180"/>
    </location>
</feature>
<evidence type="ECO:0000259" key="1">
    <source>
        <dbReference type="Pfam" id="PF18055"/>
    </source>
</evidence>
<dbReference type="Pfam" id="PF18055">
    <property type="entry name" value="RPN6_N"/>
    <property type="match status" value="1"/>
</dbReference>
<sequence length="189" mass="21384">RQSLGQLLGGIGLEKRVNARDRECLGLLVNGINEHSFSEVFVKENGISSKMATAMCVDNSDGFDLQKNKSLNNKYAVNHNHTNNKNEDQLDEESVTAKETNIIQTGLEMSRNGKANELADLIRSVRPFLNRISKAKAAKLVRQLVDLFLDMEKKTGHEVQLCEECIDWAKQEKRTFLRQSHSVIKTRTK</sequence>
<feature type="non-terminal residue" evidence="2">
    <location>
        <position position="1"/>
    </location>
</feature>
<accession>A0A7R9QQM8</accession>
<dbReference type="EMBL" id="OC922623">
    <property type="protein sequence ID" value="CAD7654312.1"/>
    <property type="molecule type" value="Genomic_DNA"/>
</dbReference>
<keyword evidence="3" id="KW-1185">Reference proteome</keyword>
<organism evidence="2">
    <name type="scientific">Oppiella nova</name>
    <dbReference type="NCBI Taxonomy" id="334625"/>
    <lineage>
        <taxon>Eukaryota</taxon>
        <taxon>Metazoa</taxon>
        <taxon>Ecdysozoa</taxon>
        <taxon>Arthropoda</taxon>
        <taxon>Chelicerata</taxon>
        <taxon>Arachnida</taxon>
        <taxon>Acari</taxon>
        <taxon>Acariformes</taxon>
        <taxon>Sarcoptiformes</taxon>
        <taxon>Oribatida</taxon>
        <taxon>Brachypylina</taxon>
        <taxon>Oppioidea</taxon>
        <taxon>Oppiidae</taxon>
        <taxon>Oppiella</taxon>
    </lineage>
</organism>
<evidence type="ECO:0000313" key="3">
    <source>
        <dbReference type="Proteomes" id="UP000728032"/>
    </source>
</evidence>
<reference evidence="2" key="1">
    <citation type="submission" date="2020-11" db="EMBL/GenBank/DDBJ databases">
        <authorList>
            <person name="Tran Van P."/>
        </authorList>
    </citation>
    <scope>NUCLEOTIDE SEQUENCE</scope>
</reference>